<gene>
    <name evidence="15" type="ORF">SARC_09895</name>
</gene>
<dbReference type="RefSeq" id="XP_014151551.1">
    <property type="nucleotide sequence ID" value="XM_014296076.1"/>
</dbReference>
<keyword evidence="10" id="KW-0539">Nucleus</keyword>
<evidence type="ECO:0000313" key="15">
    <source>
        <dbReference type="EMBL" id="KNC77649.1"/>
    </source>
</evidence>
<dbReference type="InterPro" id="IPR036236">
    <property type="entry name" value="Znf_C2H2_sf"/>
</dbReference>
<dbReference type="eggNOG" id="KOG1721">
    <property type="taxonomic scope" value="Eukaryota"/>
</dbReference>
<dbReference type="PANTHER" id="PTHR14003">
    <property type="entry name" value="TRANSCRIPTIONAL REPRESSOR PROTEIN YY"/>
    <property type="match status" value="1"/>
</dbReference>
<name>A0A0L0FLJ5_9EUKA</name>
<dbReference type="InterPro" id="IPR002893">
    <property type="entry name" value="Znf_MYND"/>
</dbReference>
<sequence>MERSAYRTEEAIDSSLCAVCGDLARVMCPCLQRHFCTLDCQNADWSKGGHHLVCKFDKEPHMWKAATQPEVQLSPNVKISNEAPQASNWRVLGICELLNISAGAAFLTDESKRRDFEGEVRYSPVSGASRSSSNRVINAHYQDPAYIAQEDTHMSVSPSRSIVERKRSHPDELQIYRRSTHPFADTQRSIRQETSLPNYRTTVRNEHEHDHSRYNGYLQPTPDFIKPNHAPTRRTEIEAKYVDEANNHHEVDSHLEQRPEPKRQYASARIGPQMPIFVSQNKPGLVRMNLASNNFGFRGQNHYKHARHLSSDVASNHKPVTEPTSKVRACTWEGCNRTFTRSDHFTRHLNTHTGHRPFTCAWDGCGKSFGQANNLTRHLKTHKKEKLYSCSWEGCAKTFSEANNLANHFRQHSDAGPHMCSWDDCTKTFADPGYMAAHERKHSRTEVFRCTDESCERSFSTRNYLKSHLRTHTIEKPFACTRCFKRFNQSSILSRHVRTHELEQATHSS</sequence>
<dbReference type="Gene3D" id="3.30.160.60">
    <property type="entry name" value="Classic Zinc Finger"/>
    <property type="match status" value="6"/>
</dbReference>
<feature type="compositionally biased region" description="Basic and acidic residues" evidence="12">
    <location>
        <begin position="204"/>
        <end position="213"/>
    </location>
</feature>
<dbReference type="SUPFAM" id="SSF57667">
    <property type="entry name" value="beta-beta-alpha zinc fingers"/>
    <property type="match status" value="3"/>
</dbReference>
<feature type="domain" description="C2H2-type" evidence="13">
    <location>
        <begin position="358"/>
        <end position="387"/>
    </location>
</feature>
<dbReference type="GeneID" id="25910399"/>
<evidence type="ECO:0000313" key="16">
    <source>
        <dbReference type="Proteomes" id="UP000054560"/>
    </source>
</evidence>
<keyword evidence="16" id="KW-1185">Reference proteome</keyword>
<accession>A0A0L0FLJ5</accession>
<evidence type="ECO:0000256" key="8">
    <source>
        <dbReference type="ARBA" id="ARBA00023125"/>
    </source>
</evidence>
<organism evidence="15 16">
    <name type="scientific">Sphaeroforma arctica JP610</name>
    <dbReference type="NCBI Taxonomy" id="667725"/>
    <lineage>
        <taxon>Eukaryota</taxon>
        <taxon>Ichthyosporea</taxon>
        <taxon>Ichthyophonida</taxon>
        <taxon>Sphaeroforma</taxon>
    </lineage>
</organism>
<keyword evidence="3" id="KW-0479">Metal-binding</keyword>
<comment type="subcellular location">
    <subcellularLocation>
        <location evidence="2">Nucleus</location>
    </subcellularLocation>
</comment>
<evidence type="ECO:0000256" key="4">
    <source>
        <dbReference type="ARBA" id="ARBA00022737"/>
    </source>
</evidence>
<dbReference type="GO" id="GO:0008270">
    <property type="term" value="F:zinc ion binding"/>
    <property type="evidence" value="ECO:0007669"/>
    <property type="project" value="UniProtKB-KW"/>
</dbReference>
<dbReference type="PROSITE" id="PS50865">
    <property type="entry name" value="ZF_MYND_2"/>
    <property type="match status" value="1"/>
</dbReference>
<keyword evidence="9" id="KW-0804">Transcription</keyword>
<evidence type="ECO:0000256" key="2">
    <source>
        <dbReference type="ARBA" id="ARBA00004123"/>
    </source>
</evidence>
<evidence type="ECO:0000256" key="5">
    <source>
        <dbReference type="ARBA" id="ARBA00022771"/>
    </source>
</evidence>
<keyword evidence="7" id="KW-0805">Transcription regulation</keyword>
<feature type="domain" description="MYND-type" evidence="14">
    <location>
        <begin position="17"/>
        <end position="54"/>
    </location>
</feature>
<dbReference type="GO" id="GO:0005667">
    <property type="term" value="C:transcription regulator complex"/>
    <property type="evidence" value="ECO:0007669"/>
    <property type="project" value="TreeGrafter"/>
</dbReference>
<evidence type="ECO:0000259" key="13">
    <source>
        <dbReference type="PROSITE" id="PS50157"/>
    </source>
</evidence>
<comment type="function">
    <text evidence="1">May be involved in transcriptional regulation.</text>
</comment>
<evidence type="ECO:0008006" key="17">
    <source>
        <dbReference type="Google" id="ProtNLM"/>
    </source>
</evidence>
<dbReference type="InterPro" id="IPR013087">
    <property type="entry name" value="Znf_C2H2_type"/>
</dbReference>
<feature type="domain" description="C2H2-type" evidence="13">
    <location>
        <begin position="448"/>
        <end position="477"/>
    </location>
</feature>
<proteinExistence type="predicted"/>
<reference evidence="15 16" key="1">
    <citation type="submission" date="2011-02" db="EMBL/GenBank/DDBJ databases">
        <title>The Genome Sequence of Sphaeroforma arctica JP610.</title>
        <authorList>
            <consortium name="The Broad Institute Genome Sequencing Platform"/>
            <person name="Russ C."/>
            <person name="Cuomo C."/>
            <person name="Young S.K."/>
            <person name="Zeng Q."/>
            <person name="Gargeya S."/>
            <person name="Alvarado L."/>
            <person name="Berlin A."/>
            <person name="Chapman S.B."/>
            <person name="Chen Z."/>
            <person name="Freedman E."/>
            <person name="Gellesch M."/>
            <person name="Goldberg J."/>
            <person name="Griggs A."/>
            <person name="Gujja S."/>
            <person name="Heilman E."/>
            <person name="Heiman D."/>
            <person name="Howarth C."/>
            <person name="Mehta T."/>
            <person name="Neiman D."/>
            <person name="Pearson M."/>
            <person name="Roberts A."/>
            <person name="Saif S."/>
            <person name="Shea T."/>
            <person name="Shenoy N."/>
            <person name="Sisk P."/>
            <person name="Stolte C."/>
            <person name="Sykes S."/>
            <person name="White J."/>
            <person name="Yandava C."/>
            <person name="Burger G."/>
            <person name="Gray M.W."/>
            <person name="Holland P.W.H."/>
            <person name="King N."/>
            <person name="Lang F.B.F."/>
            <person name="Roger A.J."/>
            <person name="Ruiz-Trillo I."/>
            <person name="Haas B."/>
            <person name="Nusbaum C."/>
            <person name="Birren B."/>
        </authorList>
    </citation>
    <scope>NUCLEOTIDE SEQUENCE [LARGE SCALE GENOMIC DNA]</scope>
    <source>
        <strain evidence="15 16">JP610</strain>
    </source>
</reference>
<keyword evidence="5 11" id="KW-0863">Zinc-finger</keyword>
<evidence type="ECO:0000256" key="7">
    <source>
        <dbReference type="ARBA" id="ARBA00023015"/>
    </source>
</evidence>
<dbReference type="Pfam" id="PF00096">
    <property type="entry name" value="zf-C2H2"/>
    <property type="match status" value="3"/>
</dbReference>
<dbReference type="PANTHER" id="PTHR14003:SF23">
    <property type="entry name" value="ZINC FINGER PROTEIN 143"/>
    <property type="match status" value="1"/>
</dbReference>
<evidence type="ECO:0000259" key="14">
    <source>
        <dbReference type="PROSITE" id="PS50865"/>
    </source>
</evidence>
<dbReference type="PROSITE" id="PS01360">
    <property type="entry name" value="ZF_MYND_1"/>
    <property type="match status" value="1"/>
</dbReference>
<dbReference type="SMART" id="SM00355">
    <property type="entry name" value="ZnF_C2H2"/>
    <property type="match status" value="6"/>
</dbReference>
<dbReference type="FunFam" id="3.30.160.60:FF:000097">
    <property type="entry name" value="Zinc finger protein"/>
    <property type="match status" value="1"/>
</dbReference>
<evidence type="ECO:0000256" key="12">
    <source>
        <dbReference type="SAM" id="MobiDB-lite"/>
    </source>
</evidence>
<dbReference type="Gene3D" id="6.10.140.2220">
    <property type="match status" value="1"/>
</dbReference>
<dbReference type="AlphaFoldDB" id="A0A0L0FLJ5"/>
<feature type="domain" description="C2H2-type" evidence="13">
    <location>
        <begin position="418"/>
        <end position="447"/>
    </location>
</feature>
<dbReference type="GO" id="GO:0000981">
    <property type="term" value="F:DNA-binding transcription factor activity, RNA polymerase II-specific"/>
    <property type="evidence" value="ECO:0007669"/>
    <property type="project" value="TreeGrafter"/>
</dbReference>
<feature type="region of interest" description="Disordered" evidence="12">
    <location>
        <begin position="204"/>
        <end position="229"/>
    </location>
</feature>
<feature type="domain" description="C2H2-type" evidence="13">
    <location>
        <begin position="478"/>
        <end position="505"/>
    </location>
</feature>
<keyword evidence="6" id="KW-0862">Zinc</keyword>
<dbReference type="FunFam" id="3.30.160.60:FF:002343">
    <property type="entry name" value="Zinc finger protein 33A"/>
    <property type="match status" value="1"/>
</dbReference>
<feature type="domain" description="C2H2-type" evidence="13">
    <location>
        <begin position="328"/>
        <end position="357"/>
    </location>
</feature>
<evidence type="ECO:0000256" key="10">
    <source>
        <dbReference type="ARBA" id="ARBA00023242"/>
    </source>
</evidence>
<evidence type="ECO:0000256" key="6">
    <source>
        <dbReference type="ARBA" id="ARBA00022833"/>
    </source>
</evidence>
<protein>
    <recommendedName>
        <fullName evidence="17">Zinc finger protein</fullName>
    </recommendedName>
</protein>
<dbReference type="Proteomes" id="UP000054560">
    <property type="component" value="Unassembled WGS sequence"/>
</dbReference>
<evidence type="ECO:0000256" key="3">
    <source>
        <dbReference type="ARBA" id="ARBA00022723"/>
    </source>
</evidence>
<dbReference type="SUPFAM" id="SSF144232">
    <property type="entry name" value="HIT/MYND zinc finger-like"/>
    <property type="match status" value="1"/>
</dbReference>
<keyword evidence="8" id="KW-0238">DNA-binding</keyword>
<dbReference type="GO" id="GO:0000785">
    <property type="term" value="C:chromatin"/>
    <property type="evidence" value="ECO:0007669"/>
    <property type="project" value="TreeGrafter"/>
</dbReference>
<dbReference type="STRING" id="667725.A0A0L0FLJ5"/>
<dbReference type="OrthoDB" id="6077919at2759"/>
<dbReference type="PROSITE" id="PS50157">
    <property type="entry name" value="ZINC_FINGER_C2H2_2"/>
    <property type="match status" value="6"/>
</dbReference>
<evidence type="ECO:0000256" key="11">
    <source>
        <dbReference type="PROSITE-ProRule" id="PRU00134"/>
    </source>
</evidence>
<keyword evidence="4" id="KW-0677">Repeat</keyword>
<dbReference type="GO" id="GO:0000978">
    <property type="term" value="F:RNA polymerase II cis-regulatory region sequence-specific DNA binding"/>
    <property type="evidence" value="ECO:0007669"/>
    <property type="project" value="TreeGrafter"/>
</dbReference>
<dbReference type="EMBL" id="KQ242670">
    <property type="protein sequence ID" value="KNC77649.1"/>
    <property type="molecule type" value="Genomic_DNA"/>
</dbReference>
<evidence type="ECO:0000256" key="9">
    <source>
        <dbReference type="ARBA" id="ARBA00023163"/>
    </source>
</evidence>
<dbReference type="GO" id="GO:0031519">
    <property type="term" value="C:PcG protein complex"/>
    <property type="evidence" value="ECO:0007669"/>
    <property type="project" value="TreeGrafter"/>
</dbReference>
<evidence type="ECO:0000256" key="1">
    <source>
        <dbReference type="ARBA" id="ARBA00003767"/>
    </source>
</evidence>
<feature type="domain" description="C2H2-type" evidence="13">
    <location>
        <begin position="388"/>
        <end position="417"/>
    </location>
</feature>
<dbReference type="PROSITE" id="PS00028">
    <property type="entry name" value="ZINC_FINGER_C2H2_1"/>
    <property type="match status" value="6"/>
</dbReference>